<dbReference type="EMBL" id="LAZR01000310">
    <property type="protein sequence ID" value="KKN75445.1"/>
    <property type="molecule type" value="Genomic_DNA"/>
</dbReference>
<reference evidence="1" key="1">
    <citation type="journal article" date="2015" name="Nature">
        <title>Complex archaea that bridge the gap between prokaryotes and eukaryotes.</title>
        <authorList>
            <person name="Spang A."/>
            <person name="Saw J.H."/>
            <person name="Jorgensen S.L."/>
            <person name="Zaremba-Niedzwiedzka K."/>
            <person name="Martijn J."/>
            <person name="Lind A.E."/>
            <person name="van Eijk R."/>
            <person name="Schleper C."/>
            <person name="Guy L."/>
            <person name="Ettema T.J."/>
        </authorList>
    </citation>
    <scope>NUCLEOTIDE SEQUENCE</scope>
</reference>
<accession>A0A0F9T2A1</accession>
<comment type="caution">
    <text evidence="1">The sequence shown here is derived from an EMBL/GenBank/DDBJ whole genome shotgun (WGS) entry which is preliminary data.</text>
</comment>
<name>A0A0F9T2A1_9ZZZZ</name>
<gene>
    <name evidence="1" type="ORF">LCGC14_0380660</name>
</gene>
<organism evidence="1">
    <name type="scientific">marine sediment metagenome</name>
    <dbReference type="NCBI Taxonomy" id="412755"/>
    <lineage>
        <taxon>unclassified sequences</taxon>
        <taxon>metagenomes</taxon>
        <taxon>ecological metagenomes</taxon>
    </lineage>
</organism>
<dbReference type="AlphaFoldDB" id="A0A0F9T2A1"/>
<proteinExistence type="predicted"/>
<protein>
    <submittedName>
        <fullName evidence="1">Uncharacterized protein</fullName>
    </submittedName>
</protein>
<sequence>MVVLDIPVDKNAAKSVISSCNLMADGAHAVDIDYELNPEL</sequence>
<evidence type="ECO:0000313" key="1">
    <source>
        <dbReference type="EMBL" id="KKN75445.1"/>
    </source>
</evidence>